<proteinExistence type="predicted"/>
<dbReference type="PANTHER" id="PTHR31891:SF1">
    <property type="entry name" value="FORMAMIDASE C869.04-RELATED"/>
    <property type="match status" value="1"/>
</dbReference>
<keyword evidence="2" id="KW-1185">Reference proteome</keyword>
<dbReference type="SUPFAM" id="SSF141130">
    <property type="entry name" value="Acetamidase/Formamidase-like"/>
    <property type="match status" value="1"/>
</dbReference>
<dbReference type="Pfam" id="PF03069">
    <property type="entry name" value="FmdA_AmdA"/>
    <property type="match status" value="2"/>
</dbReference>
<dbReference type="OrthoDB" id="42832at2157"/>
<accession>A0A6A9QPL7</accession>
<evidence type="ECO:0000313" key="1">
    <source>
        <dbReference type="EMBL" id="MUN29131.1"/>
    </source>
</evidence>
<name>A0A6A9QPL7_SULME</name>
<dbReference type="Gene3D" id="3.10.28.20">
    <property type="entry name" value="Acetamidase/Formamidase-like domains"/>
    <property type="match status" value="1"/>
</dbReference>
<gene>
    <name evidence="1" type="ORF">GC250_06740</name>
</gene>
<evidence type="ECO:0000313" key="2">
    <source>
        <dbReference type="Proteomes" id="UP000470772"/>
    </source>
</evidence>
<dbReference type="AlphaFoldDB" id="A0A6A9QPL7"/>
<dbReference type="PANTHER" id="PTHR31891">
    <property type="entry name" value="FORMAMIDASE C869.04-RELATED"/>
    <property type="match status" value="1"/>
</dbReference>
<reference evidence="1 2" key="1">
    <citation type="submission" date="2019-10" db="EMBL/GenBank/DDBJ databases">
        <title>Sequencing and Assembly of Multiple Reported Metal-Biooxidizing Members of the Extremely Thermoacidophilic Archaeal Family Sulfolobaceae.</title>
        <authorList>
            <person name="Counts J.A."/>
            <person name="Kelly R.M."/>
        </authorList>
    </citation>
    <scope>NUCLEOTIDE SEQUENCE [LARGE SCALE GENOMIC DNA]</scope>
    <source>
        <strain evidence="1 2">DSM 6482</strain>
    </source>
</reference>
<dbReference type="GO" id="GO:0016811">
    <property type="term" value="F:hydrolase activity, acting on carbon-nitrogen (but not peptide) bonds, in linear amides"/>
    <property type="evidence" value="ECO:0007669"/>
    <property type="project" value="InterPro"/>
</dbReference>
<dbReference type="RefSeq" id="WP_157043008.1">
    <property type="nucleotide sequence ID" value="NZ_BBBY01000016.1"/>
</dbReference>
<dbReference type="Proteomes" id="UP000470772">
    <property type="component" value="Unassembled WGS sequence"/>
</dbReference>
<protein>
    <submittedName>
        <fullName evidence="1">Acetamidase</fullName>
    </submittedName>
</protein>
<dbReference type="InterPro" id="IPR004304">
    <property type="entry name" value="FmdA_AmdA"/>
</dbReference>
<comment type="caution">
    <text evidence="1">The sequence shown here is derived from an EMBL/GenBank/DDBJ whole genome shotgun (WGS) entry which is preliminary data.</text>
</comment>
<sequence>MMISVHSTHSRWNSSLKPTVFVKDGDILELKVKEASDGQIRKDSDISDVTKLDFSRIHPLTGPIYVEGAHPGDTLKVEILDIKGEGWGWTAVLSGFGFLSGEKDVPEGVNGYALKIWDSLDGYSEAKFGDLRVRVKEFPFPGVIGTGLPYNGTWSTIPPRENGGNMDVKHMTIGSTIYFPVFREGALLSIGDTHLAQGDGEVCGSAIEAPTTVKIRLSIIKDKRLTLPAFVSKVKQLEYEGSYITFLGFSSDLWRASVDAVKQGISFLSNFMDPVDAYMLLSAVMDLKVSQVVDVPNWTVSAFLPLDVFDETKRNELLSTFERGSW</sequence>
<dbReference type="Gene3D" id="2.60.120.580">
    <property type="entry name" value="Acetamidase/Formamidase-like domains"/>
    <property type="match status" value="2"/>
</dbReference>
<dbReference type="EMBL" id="WGGD01000005">
    <property type="protein sequence ID" value="MUN29131.1"/>
    <property type="molecule type" value="Genomic_DNA"/>
</dbReference>
<organism evidence="1 2">
    <name type="scientific">Sulfuracidifex metallicus DSM 6482 = JCM 9184</name>
    <dbReference type="NCBI Taxonomy" id="523847"/>
    <lineage>
        <taxon>Archaea</taxon>
        <taxon>Thermoproteota</taxon>
        <taxon>Thermoprotei</taxon>
        <taxon>Sulfolobales</taxon>
        <taxon>Sulfolobaceae</taxon>
        <taxon>Sulfuracidifex</taxon>
    </lineage>
</organism>